<reference evidence="16 17" key="1">
    <citation type="submission" date="2017-01" db="EMBL/GenBank/DDBJ databases">
        <title>Genome Sequencing of a Marine Spirillum, Oceanospirillum multiglobuliferum ATCC 33336, from Japan.</title>
        <authorList>
            <person name="Carney J.G."/>
            <person name="Trachtenberg A.M."/>
            <person name="Rheaume B.A."/>
            <person name="Linnane J.D."/>
            <person name="Pitts N.L."/>
            <person name="Mykles D.L."/>
            <person name="Maclea K.S."/>
        </authorList>
    </citation>
    <scope>NUCLEOTIDE SEQUENCE [LARGE SCALE GENOMIC DNA]</scope>
    <source>
        <strain evidence="16 17">ATCC 33336</strain>
    </source>
</reference>
<comment type="catalytic activity">
    <reaction evidence="13 14">
        <text>sn-glycerol 3-phosphate + an acyl-CoA = a 1-acyl-sn-glycero-3-phosphate + CoA</text>
        <dbReference type="Rhea" id="RHEA:15325"/>
        <dbReference type="ChEBI" id="CHEBI:57287"/>
        <dbReference type="ChEBI" id="CHEBI:57597"/>
        <dbReference type="ChEBI" id="CHEBI:57970"/>
        <dbReference type="ChEBI" id="CHEBI:58342"/>
        <dbReference type="EC" id="2.3.1.15"/>
    </reaction>
</comment>
<evidence type="ECO:0000256" key="1">
    <source>
        <dbReference type="ARBA" id="ARBA00004413"/>
    </source>
</evidence>
<evidence type="ECO:0000256" key="7">
    <source>
        <dbReference type="ARBA" id="ARBA00022475"/>
    </source>
</evidence>
<evidence type="ECO:0000256" key="5">
    <source>
        <dbReference type="ARBA" id="ARBA00013113"/>
    </source>
</evidence>
<dbReference type="SUPFAM" id="SSF69593">
    <property type="entry name" value="Glycerol-3-phosphate (1)-acyltransferase"/>
    <property type="match status" value="1"/>
</dbReference>
<gene>
    <name evidence="14" type="primary">plsB</name>
    <name evidence="16" type="ORF">BTE48_02395</name>
</gene>
<dbReference type="STRING" id="64969.SAMN02745127_00361"/>
<dbReference type="InterPro" id="IPR002123">
    <property type="entry name" value="Plipid/glycerol_acylTrfase"/>
</dbReference>
<keyword evidence="17" id="KW-1185">Reference proteome</keyword>
<comment type="pathway">
    <text evidence="3">Lipid metabolism.</text>
</comment>
<evidence type="ECO:0000259" key="15">
    <source>
        <dbReference type="SMART" id="SM00563"/>
    </source>
</evidence>
<organism evidence="16 17">
    <name type="scientific">Oceanospirillum multiglobuliferum</name>
    <dbReference type="NCBI Taxonomy" id="64969"/>
    <lineage>
        <taxon>Bacteria</taxon>
        <taxon>Pseudomonadati</taxon>
        <taxon>Pseudomonadota</taxon>
        <taxon>Gammaproteobacteria</taxon>
        <taxon>Oceanospirillales</taxon>
        <taxon>Oceanospirillaceae</taxon>
        <taxon>Oceanospirillum</taxon>
    </lineage>
</organism>
<keyword evidence="14" id="KW-0444">Lipid biosynthesis</keyword>
<dbReference type="SMART" id="SM00563">
    <property type="entry name" value="PlsC"/>
    <property type="match status" value="1"/>
</dbReference>
<evidence type="ECO:0000256" key="11">
    <source>
        <dbReference type="ARBA" id="ARBA00023264"/>
    </source>
</evidence>
<evidence type="ECO:0000256" key="2">
    <source>
        <dbReference type="ARBA" id="ARBA00004765"/>
    </source>
</evidence>
<dbReference type="EC" id="2.3.1.15" evidence="5 14"/>
<evidence type="ECO:0000256" key="8">
    <source>
        <dbReference type="ARBA" id="ARBA00022679"/>
    </source>
</evidence>
<dbReference type="PIRSF" id="PIRSF000437">
    <property type="entry name" value="GPAT_DHAPAT"/>
    <property type="match status" value="1"/>
</dbReference>
<name>A0A1V4T9L0_9GAMM</name>
<evidence type="ECO:0000313" key="17">
    <source>
        <dbReference type="Proteomes" id="UP000191418"/>
    </source>
</evidence>
<evidence type="ECO:0000256" key="9">
    <source>
        <dbReference type="ARBA" id="ARBA00023136"/>
    </source>
</evidence>
<dbReference type="NCBIfam" id="NF003441">
    <property type="entry name" value="PRK04974.1"/>
    <property type="match status" value="1"/>
</dbReference>
<dbReference type="GO" id="GO:0004366">
    <property type="term" value="F:glycerol-3-phosphate O-acyltransferase activity"/>
    <property type="evidence" value="ECO:0007669"/>
    <property type="project" value="UniProtKB-UniRule"/>
</dbReference>
<keyword evidence="10 14" id="KW-0594">Phospholipid biosynthesis</keyword>
<accession>A0A1V4T9L0</accession>
<dbReference type="NCBIfam" id="TIGR03703">
    <property type="entry name" value="plsB"/>
    <property type="match status" value="1"/>
</dbReference>
<dbReference type="EMBL" id="MTSM01000002">
    <property type="protein sequence ID" value="OPX56848.1"/>
    <property type="molecule type" value="Genomic_DNA"/>
</dbReference>
<dbReference type="GO" id="GO:0006631">
    <property type="term" value="P:fatty acid metabolic process"/>
    <property type="evidence" value="ECO:0007669"/>
    <property type="project" value="TreeGrafter"/>
</dbReference>
<comment type="subcellular location">
    <subcellularLocation>
        <location evidence="1 14">Cell membrane</location>
        <topology evidence="1 14">Peripheral membrane protein</topology>
        <orientation evidence="1 14">Cytoplasmic side</orientation>
    </subcellularLocation>
</comment>
<proteinExistence type="inferred from homology"/>
<dbReference type="InterPro" id="IPR041728">
    <property type="entry name" value="GPAT/DHAPAT_LPLAT"/>
</dbReference>
<comment type="similarity">
    <text evidence="4 14">Belongs to the GPAT/DAPAT family.</text>
</comment>
<dbReference type="PANTHER" id="PTHR12563">
    <property type="entry name" value="GLYCEROL-3-PHOSPHATE ACYLTRANSFERASE"/>
    <property type="match status" value="1"/>
</dbReference>
<sequence>MRPARSATPLPRIISTALKVFLSLLEWVLMRLVRVRYQGKPPSIKADDTNPVKYCYVLPENALSDQLLVNHLSRALKLPPADQAITENKHWFGIQEQSALITLHRSQSRFSARTDRQVSPRLIRLTAHLLEHPEQDLHCIPVTIFWGRAPGQTQSKLHQQWLSTGPQGRMTQMLSRLWHILWYGRDTLVHFAEPVSLQGLIASSPVNTSLNRHVRKTARLMRVHFQQIRKGVAGPELTDRNQLLHALTRSPRVKAAILKQVQTDKKNQAQLEAKAHQYADEIVANVSYSTQQIFDRLLSWLWNKLYDGISIHNIEPVQEAAKNSTLVYVPCHRSHIDYLLLSYALYQHNLVPPHVAAGINLNLPIVGRLLRRGGAFFLRRSFKDNPLYAAVFAEYYFYLLNKGYATEYFVEGGRSRTGRTLAPKAGMLSLTIQGFLRNPHRQIKLVPVYIGYEKVIEAGTYLGELRGQKKKSESIVGLIRAMKALKEPFGKVSLAFGEPINLADTLSAQISDTGWNQAGISTEKPEWLSQAVNQLAEQVAVGINQAATLNSVNLSALALLTSRSHTLEESSLKQFIQLCITLQQDLNPQSAKTVQSTDALIQEVEQLGLLNRIPHQYGDLLQLTGENALLMTWYRNNILHLFALPSLIAFCFSQQPRYHRGQLQQLISVLYPLIQKELYLSWPMASLAEQVDRYLNWFIRHELLIADGEHLTCASTYQTQGRLLQMLSKPIQASMERCYLMVALLLHHGSGQLSTSTLEQLCQNLAQRLTILHGLNAPEYFHSPLFQQLIKVLYELNYLKTDQNQKLSFDQRLELLAVQCRGLFDPAIRHSIRQLTQIKTT</sequence>
<evidence type="ECO:0000256" key="13">
    <source>
        <dbReference type="ARBA" id="ARBA00048427"/>
    </source>
</evidence>
<evidence type="ECO:0000256" key="6">
    <source>
        <dbReference type="ARBA" id="ARBA00013432"/>
    </source>
</evidence>
<feature type="short sequence motif" description="HXXXXD motif" evidence="14">
    <location>
        <begin position="331"/>
        <end position="336"/>
    </location>
</feature>
<keyword evidence="11 14" id="KW-1208">Phospholipid metabolism</keyword>
<keyword evidence="12 14" id="KW-0012">Acyltransferase</keyword>
<evidence type="ECO:0000256" key="10">
    <source>
        <dbReference type="ARBA" id="ARBA00023209"/>
    </source>
</evidence>
<evidence type="ECO:0000256" key="12">
    <source>
        <dbReference type="ARBA" id="ARBA00023315"/>
    </source>
</evidence>
<dbReference type="PIRSF" id="PIRSF500064">
    <property type="entry name" value="GPAT"/>
    <property type="match status" value="1"/>
</dbReference>
<evidence type="ECO:0000256" key="3">
    <source>
        <dbReference type="ARBA" id="ARBA00005189"/>
    </source>
</evidence>
<dbReference type="Proteomes" id="UP000191418">
    <property type="component" value="Unassembled WGS sequence"/>
</dbReference>
<dbReference type="InterPro" id="IPR022284">
    <property type="entry name" value="GPAT/DHAPAT"/>
</dbReference>
<evidence type="ECO:0000256" key="14">
    <source>
        <dbReference type="HAMAP-Rule" id="MF_00393"/>
    </source>
</evidence>
<dbReference type="PANTHER" id="PTHR12563:SF17">
    <property type="entry name" value="DIHYDROXYACETONE PHOSPHATE ACYLTRANSFERASE"/>
    <property type="match status" value="1"/>
</dbReference>
<dbReference type="AlphaFoldDB" id="A0A1V4T9L0"/>
<dbReference type="Pfam" id="PF01553">
    <property type="entry name" value="Acyltransferase"/>
    <property type="match status" value="1"/>
</dbReference>
<dbReference type="CDD" id="cd07993">
    <property type="entry name" value="LPLAT_DHAPAT-like"/>
    <property type="match status" value="1"/>
</dbReference>
<comment type="caution">
    <text evidence="16">The sequence shown here is derived from an EMBL/GenBank/DDBJ whole genome shotgun (WGS) entry which is preliminary data.</text>
</comment>
<keyword evidence="14" id="KW-0443">Lipid metabolism</keyword>
<evidence type="ECO:0000313" key="16">
    <source>
        <dbReference type="EMBL" id="OPX56848.1"/>
    </source>
</evidence>
<keyword evidence="7 14" id="KW-1003">Cell membrane</keyword>
<dbReference type="UniPathway" id="UPA00557">
    <property type="reaction ID" value="UER00612"/>
</dbReference>
<dbReference type="InterPro" id="IPR045520">
    <property type="entry name" value="GPAT/DHAPAT_C"/>
</dbReference>
<dbReference type="GO" id="GO:0005886">
    <property type="term" value="C:plasma membrane"/>
    <property type="evidence" value="ECO:0007669"/>
    <property type="project" value="UniProtKB-SubCell"/>
</dbReference>
<feature type="domain" description="Phospholipid/glycerol acyltransferase" evidence="15">
    <location>
        <begin position="326"/>
        <end position="453"/>
    </location>
</feature>
<protein>
    <recommendedName>
        <fullName evidence="6 14">Glycerol-3-phosphate acyltransferase</fullName>
        <shortName evidence="14">GPAT</shortName>
        <ecNumber evidence="5 14">2.3.1.15</ecNumber>
    </recommendedName>
</protein>
<comment type="domain">
    <text evidence="14">The HXXXXD motif is essential for acyltransferase activity and may constitute the binding site for the phosphate moiety of the glycerol-3-phosphate.</text>
</comment>
<dbReference type="InterPro" id="IPR028354">
    <property type="entry name" value="GPAT_PlsB"/>
</dbReference>
<keyword evidence="8 14" id="KW-0808">Transferase</keyword>
<comment type="pathway">
    <text evidence="2 14">Phospholipid metabolism; CDP-diacylglycerol biosynthesis; CDP-diacylglycerol from sn-glycerol 3-phosphate: step 1/3.</text>
</comment>
<keyword evidence="9 14" id="KW-0472">Membrane</keyword>
<dbReference type="HAMAP" id="MF_00393">
    <property type="entry name" value="Glyc3P_acyltrans"/>
    <property type="match status" value="1"/>
</dbReference>
<dbReference type="GO" id="GO:0016024">
    <property type="term" value="P:CDP-diacylglycerol biosynthetic process"/>
    <property type="evidence" value="ECO:0007669"/>
    <property type="project" value="UniProtKB-UniRule"/>
</dbReference>
<evidence type="ECO:0000256" key="4">
    <source>
        <dbReference type="ARBA" id="ARBA00007937"/>
    </source>
</evidence>
<dbReference type="Pfam" id="PF19277">
    <property type="entry name" value="GPAT_C"/>
    <property type="match status" value="1"/>
</dbReference>